<feature type="transmembrane region" description="Helical" evidence="2">
    <location>
        <begin position="12"/>
        <end position="31"/>
    </location>
</feature>
<keyword evidence="4" id="KW-1185">Reference proteome</keyword>
<feature type="region of interest" description="Disordered" evidence="1">
    <location>
        <begin position="158"/>
        <end position="239"/>
    </location>
</feature>
<feature type="compositionally biased region" description="Pro residues" evidence="1">
    <location>
        <begin position="196"/>
        <end position="209"/>
    </location>
</feature>
<proteinExistence type="predicted"/>
<feature type="compositionally biased region" description="Low complexity" evidence="1">
    <location>
        <begin position="212"/>
        <end position="228"/>
    </location>
</feature>
<dbReference type="RefSeq" id="WP_192554228.1">
    <property type="nucleotide sequence ID" value="NZ_JACZZA010000001.1"/>
</dbReference>
<feature type="compositionally biased region" description="Polar residues" evidence="1">
    <location>
        <begin position="229"/>
        <end position="239"/>
    </location>
</feature>
<organism evidence="3 4">
    <name type="scientific">Dyella acidiphila</name>
    <dbReference type="NCBI Taxonomy" id="2775866"/>
    <lineage>
        <taxon>Bacteria</taxon>
        <taxon>Pseudomonadati</taxon>
        <taxon>Pseudomonadota</taxon>
        <taxon>Gammaproteobacteria</taxon>
        <taxon>Lysobacterales</taxon>
        <taxon>Rhodanobacteraceae</taxon>
        <taxon>Dyella</taxon>
    </lineage>
</organism>
<feature type="region of interest" description="Disordered" evidence="1">
    <location>
        <begin position="112"/>
        <end position="137"/>
    </location>
</feature>
<accession>A0ABR9G5S1</accession>
<evidence type="ECO:0000256" key="2">
    <source>
        <dbReference type="SAM" id="Phobius"/>
    </source>
</evidence>
<keyword evidence="2" id="KW-0812">Transmembrane</keyword>
<sequence length="239" mass="24852">MDAAAQRRLTPLFGAAAVVLGVTLLSLLFGVGKGVSWDAPRETPPLPAVHSVTLPPPPPLPSYAQVWEHPLFSADRKPIVTSGGDAGGVSLGDLQLTGVIITPTLHMALLGPANHDSSKDDDGQEVRVKEGANLPDGGWKLVKVLPRSAIFASPSGRTELKLPAGAPIDQPASKTAPPGAIPMSGTHDVQGEPRHAMPPPPPPGGPMPPNEAQAQRLQKLRAAILRQRSQQAGNAQGEH</sequence>
<dbReference type="Proteomes" id="UP000651010">
    <property type="component" value="Unassembled WGS sequence"/>
</dbReference>
<dbReference type="EMBL" id="JACZZA010000001">
    <property type="protein sequence ID" value="MBE1159401.1"/>
    <property type="molecule type" value="Genomic_DNA"/>
</dbReference>
<gene>
    <name evidence="3" type="ORF">IGX34_03320</name>
</gene>
<reference evidence="3 4" key="1">
    <citation type="submission" date="2020-09" db="EMBL/GenBank/DDBJ databases">
        <title>Dyella sp. 7MK23 isolated from forest soil.</title>
        <authorList>
            <person name="Fu J."/>
        </authorList>
    </citation>
    <scope>NUCLEOTIDE SEQUENCE [LARGE SCALE GENOMIC DNA]</scope>
    <source>
        <strain evidence="3 4">7MK23</strain>
    </source>
</reference>
<name>A0ABR9G5S1_9GAMM</name>
<feature type="compositionally biased region" description="Basic and acidic residues" evidence="1">
    <location>
        <begin position="116"/>
        <end position="130"/>
    </location>
</feature>
<evidence type="ECO:0000256" key="1">
    <source>
        <dbReference type="SAM" id="MobiDB-lite"/>
    </source>
</evidence>
<evidence type="ECO:0000313" key="4">
    <source>
        <dbReference type="Proteomes" id="UP000651010"/>
    </source>
</evidence>
<evidence type="ECO:0000313" key="3">
    <source>
        <dbReference type="EMBL" id="MBE1159401.1"/>
    </source>
</evidence>
<keyword evidence="2" id="KW-1133">Transmembrane helix</keyword>
<protein>
    <submittedName>
        <fullName evidence="3">General secretion pathway protein GspN</fullName>
    </submittedName>
</protein>
<comment type="caution">
    <text evidence="3">The sequence shown here is derived from an EMBL/GenBank/DDBJ whole genome shotgun (WGS) entry which is preliminary data.</text>
</comment>
<keyword evidence="2" id="KW-0472">Membrane</keyword>